<dbReference type="InterPro" id="IPR035963">
    <property type="entry name" value="FERM_2"/>
</dbReference>
<gene>
    <name evidence="3" type="ORF">ONB1V03_LOCUS7030</name>
</gene>
<dbReference type="PANTHER" id="PTHR46221">
    <property type="entry name" value="FERM AND PDZ DOMAIN-CONTAINING PROTEIN FAMILY MEMBER"/>
    <property type="match status" value="1"/>
</dbReference>
<protein>
    <submittedName>
        <fullName evidence="3">Uncharacterized protein</fullName>
    </submittedName>
</protein>
<sequence length="326" mass="36909">MTINLCDNRMQNGNFITNTDNTPTDNNDNAIITRSPKHCWFPDDQQMAANMERLERNTFKVFLTNGNYNVVKTGDVTDVRGIIALITSRLSSDSSKRFYESAYAIRIARIGGTSDDHFWLHPETSMNEALDHHQNLLDADWRYELRIRYIPSTLSDILVKDRFTFHYLYDQIEAPVDQDLAIQLCCLEIKFFDLVQPFVNFKEEKFKCALGTGWSIPVQLVIGCDFGIGYVTDRTGPPTQMAQFQSVQSIHITTNVNENNANNSAANPLNQSNKSVLQLKIAGASEVLAISCPSNTIAENIANLIDGYCRLVNNTDDSFWIRKALF</sequence>
<feature type="domain" description="Focal adhesion kinase N-terminal" evidence="1">
    <location>
        <begin position="65"/>
        <end position="151"/>
    </location>
</feature>
<feature type="domain" description="FAK1-like FERM" evidence="2">
    <location>
        <begin position="208"/>
        <end position="318"/>
    </location>
</feature>
<evidence type="ECO:0000313" key="4">
    <source>
        <dbReference type="Proteomes" id="UP000728032"/>
    </source>
</evidence>
<dbReference type="EMBL" id="CAJPVJ010003409">
    <property type="protein sequence ID" value="CAG2167527.1"/>
    <property type="molecule type" value="Genomic_DNA"/>
</dbReference>
<dbReference type="InterPro" id="IPR041390">
    <property type="entry name" value="FADK_N"/>
</dbReference>
<dbReference type="InterPro" id="IPR049385">
    <property type="entry name" value="FAK1-like_FERM_C"/>
</dbReference>
<dbReference type="InterPro" id="IPR041784">
    <property type="entry name" value="FAK1/PYK2_FERM_C"/>
</dbReference>
<reference evidence="3" key="1">
    <citation type="submission" date="2020-11" db="EMBL/GenBank/DDBJ databases">
        <authorList>
            <person name="Tran Van P."/>
        </authorList>
    </citation>
    <scope>NUCLEOTIDE SEQUENCE</scope>
</reference>
<dbReference type="PANTHER" id="PTHR46221:SF9">
    <property type="entry name" value="NON-SPECIFIC PROTEIN-TYROSINE KINASE"/>
    <property type="match status" value="1"/>
</dbReference>
<name>A0A7R9LW98_9ACAR</name>
<dbReference type="Gene3D" id="3.10.20.90">
    <property type="entry name" value="Phosphatidylinositol 3-kinase Catalytic Subunit, Chain A, domain 1"/>
    <property type="match status" value="1"/>
</dbReference>
<dbReference type="EMBL" id="OC918234">
    <property type="protein sequence ID" value="CAD7648973.1"/>
    <property type="molecule type" value="Genomic_DNA"/>
</dbReference>
<dbReference type="Gene3D" id="1.20.80.10">
    <property type="match status" value="1"/>
</dbReference>
<proteinExistence type="predicted"/>
<dbReference type="InterPro" id="IPR029071">
    <property type="entry name" value="Ubiquitin-like_domsf"/>
</dbReference>
<evidence type="ECO:0000313" key="3">
    <source>
        <dbReference type="EMBL" id="CAD7648973.1"/>
    </source>
</evidence>
<dbReference type="SUPFAM" id="SSF54236">
    <property type="entry name" value="Ubiquitin-like"/>
    <property type="match status" value="1"/>
</dbReference>
<dbReference type="InterPro" id="IPR011993">
    <property type="entry name" value="PH-like_dom_sf"/>
</dbReference>
<dbReference type="Pfam" id="PF18038">
    <property type="entry name" value="FERM_N_2"/>
    <property type="match status" value="1"/>
</dbReference>
<dbReference type="Pfam" id="PF21477">
    <property type="entry name" value="FERM_C_FAK1"/>
    <property type="match status" value="1"/>
</dbReference>
<dbReference type="AlphaFoldDB" id="A0A7R9LW98"/>
<organism evidence="3">
    <name type="scientific">Oppiella nova</name>
    <dbReference type="NCBI Taxonomy" id="334625"/>
    <lineage>
        <taxon>Eukaryota</taxon>
        <taxon>Metazoa</taxon>
        <taxon>Ecdysozoa</taxon>
        <taxon>Arthropoda</taxon>
        <taxon>Chelicerata</taxon>
        <taxon>Arachnida</taxon>
        <taxon>Acari</taxon>
        <taxon>Acariformes</taxon>
        <taxon>Sarcoptiformes</taxon>
        <taxon>Oribatida</taxon>
        <taxon>Brachypylina</taxon>
        <taxon>Oppioidea</taxon>
        <taxon>Oppiidae</taxon>
        <taxon>Oppiella</taxon>
    </lineage>
</organism>
<dbReference type="SUPFAM" id="SSF50729">
    <property type="entry name" value="PH domain-like"/>
    <property type="match status" value="1"/>
</dbReference>
<evidence type="ECO:0000259" key="2">
    <source>
        <dbReference type="Pfam" id="PF21477"/>
    </source>
</evidence>
<dbReference type="CDD" id="cd13190">
    <property type="entry name" value="FERM_C_FAK1"/>
    <property type="match status" value="1"/>
</dbReference>
<evidence type="ECO:0000259" key="1">
    <source>
        <dbReference type="Pfam" id="PF18038"/>
    </source>
</evidence>
<dbReference type="Proteomes" id="UP000728032">
    <property type="component" value="Unassembled WGS sequence"/>
</dbReference>
<dbReference type="OrthoDB" id="9976756at2759"/>
<dbReference type="Gene3D" id="2.30.29.30">
    <property type="entry name" value="Pleckstrin-homology domain (PH domain)/Phosphotyrosine-binding domain (PTB)"/>
    <property type="match status" value="1"/>
</dbReference>
<dbReference type="SUPFAM" id="SSF47031">
    <property type="entry name" value="Second domain of FERM"/>
    <property type="match status" value="1"/>
</dbReference>
<dbReference type="InterPro" id="IPR014352">
    <property type="entry name" value="FERM/acyl-CoA-bd_prot_sf"/>
</dbReference>
<accession>A0A7R9LW98</accession>
<keyword evidence="4" id="KW-1185">Reference proteome</keyword>